<dbReference type="PANTHER" id="PTHR18968">
    <property type="entry name" value="THIAMINE PYROPHOSPHATE ENZYMES"/>
    <property type="match status" value="1"/>
</dbReference>
<feature type="domain" description="Thiamine pyrophosphate enzyme central" evidence="2">
    <location>
        <begin position="64"/>
        <end position="111"/>
    </location>
</feature>
<dbReference type="GO" id="GO:0009097">
    <property type="term" value="P:isoleucine biosynthetic process"/>
    <property type="evidence" value="ECO:0007669"/>
    <property type="project" value="TreeGrafter"/>
</dbReference>
<dbReference type="SUPFAM" id="SSF52467">
    <property type="entry name" value="DHS-like NAD/FAD-binding domain"/>
    <property type="match status" value="1"/>
</dbReference>
<evidence type="ECO:0000256" key="1">
    <source>
        <dbReference type="ARBA" id="ARBA00007812"/>
    </source>
</evidence>
<dbReference type="Pfam" id="PF00205">
    <property type="entry name" value="TPP_enzyme_M"/>
    <property type="match status" value="1"/>
</dbReference>
<comment type="similarity">
    <text evidence="1">Belongs to the TPP enzyme family.</text>
</comment>
<evidence type="ECO:0000313" key="4">
    <source>
        <dbReference type="Proteomes" id="UP000182624"/>
    </source>
</evidence>
<dbReference type="GO" id="GO:0005948">
    <property type="term" value="C:acetolactate synthase complex"/>
    <property type="evidence" value="ECO:0007669"/>
    <property type="project" value="TreeGrafter"/>
</dbReference>
<accession>A0A1I5Y013</accession>
<evidence type="ECO:0000259" key="2">
    <source>
        <dbReference type="Pfam" id="PF00205"/>
    </source>
</evidence>
<dbReference type="Gene3D" id="3.40.50.1220">
    <property type="entry name" value="TPP-binding domain"/>
    <property type="match status" value="1"/>
</dbReference>
<dbReference type="PANTHER" id="PTHR18968:SF13">
    <property type="entry name" value="ACETOLACTATE SYNTHASE CATALYTIC SUBUNIT, MITOCHONDRIAL"/>
    <property type="match status" value="1"/>
</dbReference>
<gene>
    <name evidence="3" type="ORF">SAMN04487928_13919</name>
</gene>
<dbReference type="Gene3D" id="3.40.50.970">
    <property type="match status" value="1"/>
</dbReference>
<dbReference type="Proteomes" id="UP000182624">
    <property type="component" value="Unassembled WGS sequence"/>
</dbReference>
<sequence>MQELVENIDELANELEKAISIATTPPYGPVLIDIPLDIQKEELNKSYKSDVEIRVTDDFDYQIENVLVEIQRSNKPIIVAGGGIRQGNAYEELSRLVDYTGIPVVRTLAGLEKNQRLYFAECSLSLESFFFQYFSFNELIYISIYGLYTTFVE</sequence>
<keyword evidence="4" id="KW-1185">Reference proteome</keyword>
<dbReference type="GO" id="GO:0009099">
    <property type="term" value="P:L-valine biosynthetic process"/>
    <property type="evidence" value="ECO:0007669"/>
    <property type="project" value="TreeGrafter"/>
</dbReference>
<organism evidence="3 4">
    <name type="scientific">Butyrivibrio proteoclasticus</name>
    <dbReference type="NCBI Taxonomy" id="43305"/>
    <lineage>
        <taxon>Bacteria</taxon>
        <taxon>Bacillati</taxon>
        <taxon>Bacillota</taxon>
        <taxon>Clostridia</taxon>
        <taxon>Lachnospirales</taxon>
        <taxon>Lachnospiraceae</taxon>
        <taxon>Butyrivibrio</taxon>
    </lineage>
</organism>
<dbReference type="EMBL" id="FOXO01000039">
    <property type="protein sequence ID" value="SFQ37533.1"/>
    <property type="molecule type" value="Genomic_DNA"/>
</dbReference>
<dbReference type="RefSeq" id="WP_074891605.1">
    <property type="nucleotide sequence ID" value="NZ_FOXO01000039.1"/>
</dbReference>
<evidence type="ECO:0000313" key="3">
    <source>
        <dbReference type="EMBL" id="SFQ37533.1"/>
    </source>
</evidence>
<reference evidence="4" key="1">
    <citation type="submission" date="2016-10" db="EMBL/GenBank/DDBJ databases">
        <authorList>
            <person name="Varghese N."/>
            <person name="Submissions S."/>
        </authorList>
    </citation>
    <scope>NUCLEOTIDE SEQUENCE [LARGE SCALE GENOMIC DNA]</scope>
    <source>
        <strain evidence="4">P18</strain>
    </source>
</reference>
<name>A0A1I5Y013_9FIRM</name>
<dbReference type="GO" id="GO:0003984">
    <property type="term" value="F:acetolactate synthase activity"/>
    <property type="evidence" value="ECO:0007669"/>
    <property type="project" value="TreeGrafter"/>
</dbReference>
<dbReference type="GO" id="GO:0030976">
    <property type="term" value="F:thiamine pyrophosphate binding"/>
    <property type="evidence" value="ECO:0007669"/>
    <property type="project" value="InterPro"/>
</dbReference>
<dbReference type="GO" id="GO:0000287">
    <property type="term" value="F:magnesium ion binding"/>
    <property type="evidence" value="ECO:0007669"/>
    <property type="project" value="InterPro"/>
</dbReference>
<dbReference type="GO" id="GO:0050660">
    <property type="term" value="F:flavin adenine dinucleotide binding"/>
    <property type="evidence" value="ECO:0007669"/>
    <property type="project" value="TreeGrafter"/>
</dbReference>
<proteinExistence type="inferred from homology"/>
<dbReference type="InterPro" id="IPR012000">
    <property type="entry name" value="Thiamin_PyroP_enz_cen_dom"/>
</dbReference>
<dbReference type="InterPro" id="IPR029035">
    <property type="entry name" value="DHS-like_NAD/FAD-binding_dom"/>
</dbReference>
<dbReference type="InterPro" id="IPR029061">
    <property type="entry name" value="THDP-binding"/>
</dbReference>
<dbReference type="AlphaFoldDB" id="A0A1I5Y013"/>
<dbReference type="InterPro" id="IPR045229">
    <property type="entry name" value="TPP_enz"/>
</dbReference>
<protein>
    <submittedName>
        <fullName evidence="3">Thiamine pyrophosphate enzyme, N-terminal TPP binding domain</fullName>
    </submittedName>
</protein>
<dbReference type="SUPFAM" id="SSF52518">
    <property type="entry name" value="Thiamin diphosphate-binding fold (THDP-binding)"/>
    <property type="match status" value="1"/>
</dbReference>